<name>A0A1L9BEV4_9BACT</name>
<dbReference type="SUPFAM" id="SSF69304">
    <property type="entry name" value="Tricorn protease N-terminal domain"/>
    <property type="match status" value="1"/>
</dbReference>
<evidence type="ECO:0008006" key="4">
    <source>
        <dbReference type="Google" id="ProtNLM"/>
    </source>
</evidence>
<reference evidence="3" key="1">
    <citation type="submission" date="2016-11" db="EMBL/GenBank/DDBJ databases">
        <authorList>
            <person name="Shukria A."/>
            <person name="Stevens D.C."/>
        </authorList>
    </citation>
    <scope>NUCLEOTIDE SEQUENCE [LARGE SCALE GENOMIC DNA]</scope>
    <source>
        <strain evidence="3">Cbfe23</strain>
    </source>
</reference>
<evidence type="ECO:0000256" key="1">
    <source>
        <dbReference type="SAM" id="MobiDB-lite"/>
    </source>
</evidence>
<dbReference type="EMBL" id="MPIN01000002">
    <property type="protein sequence ID" value="OJH40794.1"/>
    <property type="molecule type" value="Genomic_DNA"/>
</dbReference>
<organism evidence="2 3">
    <name type="scientific">Cystobacter ferrugineus</name>
    <dbReference type="NCBI Taxonomy" id="83449"/>
    <lineage>
        <taxon>Bacteria</taxon>
        <taxon>Pseudomonadati</taxon>
        <taxon>Myxococcota</taxon>
        <taxon>Myxococcia</taxon>
        <taxon>Myxococcales</taxon>
        <taxon>Cystobacterineae</taxon>
        <taxon>Archangiaceae</taxon>
        <taxon>Cystobacter</taxon>
    </lineage>
</organism>
<keyword evidence="3" id="KW-1185">Reference proteome</keyword>
<protein>
    <recommendedName>
        <fullName evidence="4">Lipoprotein LpqB beta-propeller domain-containing protein</fullName>
    </recommendedName>
</protein>
<evidence type="ECO:0000313" key="3">
    <source>
        <dbReference type="Proteomes" id="UP000182229"/>
    </source>
</evidence>
<reference evidence="2 3" key="2">
    <citation type="submission" date="2016-12" db="EMBL/GenBank/DDBJ databases">
        <title>Draft Genome Sequence of Cystobacter ferrugineus Strain Cbfe23.</title>
        <authorList>
            <person name="Akbar S."/>
            <person name="Dowd S.E."/>
            <person name="Stevens D.C."/>
        </authorList>
    </citation>
    <scope>NUCLEOTIDE SEQUENCE [LARGE SCALE GENOMIC DNA]</scope>
    <source>
        <strain evidence="2 3">Cbfe23</strain>
    </source>
</reference>
<dbReference type="Proteomes" id="UP000182229">
    <property type="component" value="Unassembled WGS sequence"/>
</dbReference>
<comment type="caution">
    <text evidence="2">The sequence shown here is derived from an EMBL/GenBank/DDBJ whole genome shotgun (WGS) entry which is preliminary data.</text>
</comment>
<dbReference type="Gene3D" id="2.120.10.30">
    <property type="entry name" value="TolB, C-terminal domain"/>
    <property type="match status" value="2"/>
</dbReference>
<dbReference type="STRING" id="83449.BON30_07585"/>
<dbReference type="SUPFAM" id="SSF82171">
    <property type="entry name" value="DPP6 N-terminal domain-like"/>
    <property type="match status" value="1"/>
</dbReference>
<dbReference type="InterPro" id="IPR011042">
    <property type="entry name" value="6-blade_b-propeller_TolB-like"/>
</dbReference>
<sequence>MGALMLVVTGCPSEECIDQFDCNNSQGSPGTGKTWACVENRCVARDVNTEPPPTGDAGTNPTPDAGTETDAGTPGEMTIDEGGDCATTASCMAGLYCNPADSKCAPLHIAVTVGPTTGSTPTYAVVVPYNKTVSATRLSEDAATTNKFPRWNQDGSAVAFVDIDTNNNVSLVSRALPLETSQLNTLVTGAAANTKDFSYMEWAPSNTIAWSRTFLDPTTNRDSTTGIWAYTPPDGPAAVVTSSGVFPSWASDGASFVYSANGLGLQNRVLTDASSGSVPGPTNTTAEQPLHNKTNGVLLYLDAKGNVEAGLGDQPLTSLYTVNTTPTAPSVPTENEIALARDEGAPSATGQLKSYIANHTWAPAGTHVAYVRVFYFQPLVGDPYLCSGSNCGGQQGNVVYVRRIDPATGTPSGDELKFADEATLPSFSPDGQFLAYVSGAQLKVQKIDPNATTAETIKVAGAFSSHDWSAENRRVLSNRGDDHRPRWQPR</sequence>
<feature type="region of interest" description="Disordered" evidence="1">
    <location>
        <begin position="46"/>
        <end position="74"/>
    </location>
</feature>
<dbReference type="Pfam" id="PF07676">
    <property type="entry name" value="PD40"/>
    <property type="match status" value="1"/>
</dbReference>
<accession>A0A1L9BEV4</accession>
<dbReference type="AlphaFoldDB" id="A0A1L9BEV4"/>
<proteinExistence type="predicted"/>
<dbReference type="InterPro" id="IPR011659">
    <property type="entry name" value="WD40"/>
</dbReference>
<evidence type="ECO:0000313" key="2">
    <source>
        <dbReference type="EMBL" id="OJH40794.1"/>
    </source>
</evidence>
<gene>
    <name evidence="2" type="ORF">BON30_07585</name>
</gene>